<sequence length="142" mass="15234">MLCLPIVPPHSCRRRHTSGWSCANILKGQTERVNVIAYTPCGRFIISDSDAKTNQGIGTGEAAVAHLEGRSDEIWTVVITPDGKTVINGSEDGTAHMWDLSTKRPTYMLETLSFTAPLSISPNGCEVIIVSDASTVCNSTGK</sequence>
<evidence type="ECO:0000313" key="1">
    <source>
        <dbReference type="EMBL" id="KAH7926269.1"/>
    </source>
</evidence>
<evidence type="ECO:0000313" key="2">
    <source>
        <dbReference type="Proteomes" id="UP000790709"/>
    </source>
</evidence>
<name>A0ACB8BLS6_9AGAM</name>
<protein>
    <submittedName>
        <fullName evidence="1">Uncharacterized protein</fullName>
    </submittedName>
</protein>
<reference evidence="1" key="1">
    <citation type="journal article" date="2021" name="New Phytol.">
        <title>Evolutionary innovations through gain and loss of genes in the ectomycorrhizal Boletales.</title>
        <authorList>
            <person name="Wu G."/>
            <person name="Miyauchi S."/>
            <person name="Morin E."/>
            <person name="Kuo A."/>
            <person name="Drula E."/>
            <person name="Varga T."/>
            <person name="Kohler A."/>
            <person name="Feng B."/>
            <person name="Cao Y."/>
            <person name="Lipzen A."/>
            <person name="Daum C."/>
            <person name="Hundley H."/>
            <person name="Pangilinan J."/>
            <person name="Johnson J."/>
            <person name="Barry K."/>
            <person name="LaButti K."/>
            <person name="Ng V."/>
            <person name="Ahrendt S."/>
            <person name="Min B."/>
            <person name="Choi I.G."/>
            <person name="Park H."/>
            <person name="Plett J.M."/>
            <person name="Magnuson J."/>
            <person name="Spatafora J.W."/>
            <person name="Nagy L.G."/>
            <person name="Henrissat B."/>
            <person name="Grigoriev I.V."/>
            <person name="Yang Z.L."/>
            <person name="Xu J."/>
            <person name="Martin F.M."/>
        </authorList>
    </citation>
    <scope>NUCLEOTIDE SEQUENCE</scope>
    <source>
        <strain evidence="1">KUC20120723A-06</strain>
    </source>
</reference>
<keyword evidence="2" id="KW-1185">Reference proteome</keyword>
<dbReference type="Proteomes" id="UP000790709">
    <property type="component" value="Unassembled WGS sequence"/>
</dbReference>
<proteinExistence type="predicted"/>
<organism evidence="1 2">
    <name type="scientific">Leucogyrophana mollusca</name>
    <dbReference type="NCBI Taxonomy" id="85980"/>
    <lineage>
        <taxon>Eukaryota</taxon>
        <taxon>Fungi</taxon>
        <taxon>Dikarya</taxon>
        <taxon>Basidiomycota</taxon>
        <taxon>Agaricomycotina</taxon>
        <taxon>Agaricomycetes</taxon>
        <taxon>Agaricomycetidae</taxon>
        <taxon>Boletales</taxon>
        <taxon>Boletales incertae sedis</taxon>
        <taxon>Leucogyrophana</taxon>
    </lineage>
</organism>
<comment type="caution">
    <text evidence="1">The sequence shown here is derived from an EMBL/GenBank/DDBJ whole genome shotgun (WGS) entry which is preliminary data.</text>
</comment>
<accession>A0ACB8BLS6</accession>
<dbReference type="EMBL" id="MU266386">
    <property type="protein sequence ID" value="KAH7926269.1"/>
    <property type="molecule type" value="Genomic_DNA"/>
</dbReference>
<gene>
    <name evidence="1" type="ORF">BV22DRAFT_371548</name>
</gene>